<dbReference type="InterPro" id="IPR044946">
    <property type="entry name" value="Restrct_endonuc_typeI_TRD_sf"/>
</dbReference>
<dbReference type="InterPro" id="IPR051212">
    <property type="entry name" value="Type-I_RE_S_subunit"/>
</dbReference>
<dbReference type="PATRIC" id="fig|1321817.3.peg.690"/>
<keyword evidence="3" id="KW-0238">DNA-binding</keyword>
<comment type="subunit">
    <text evidence="4">The methyltransferase is composed of M and S polypeptides.</text>
</comment>
<dbReference type="AlphaFoldDB" id="U1PL82"/>
<evidence type="ECO:0000313" key="6">
    <source>
        <dbReference type="EMBL" id="ERH17020.1"/>
    </source>
</evidence>
<evidence type="ECO:0000256" key="4">
    <source>
        <dbReference type="ARBA" id="ARBA00038652"/>
    </source>
</evidence>
<reference evidence="6 7" key="1">
    <citation type="submission" date="2013-08" db="EMBL/GenBank/DDBJ databases">
        <authorList>
            <person name="Weinstock G."/>
            <person name="Sodergren E."/>
            <person name="Wylie T."/>
            <person name="Fulton L."/>
            <person name="Fulton R."/>
            <person name="Fronick C."/>
            <person name="O'Laughlin M."/>
            <person name="Godfrey J."/>
            <person name="Miner T."/>
            <person name="Herter B."/>
            <person name="Appelbaum E."/>
            <person name="Cordes M."/>
            <person name="Lek S."/>
            <person name="Wollam A."/>
            <person name="Pepin K.H."/>
            <person name="Palsikar V.B."/>
            <person name="Mitreva M."/>
            <person name="Wilson R.K."/>
        </authorList>
    </citation>
    <scope>NUCLEOTIDE SEQUENCE [LARGE SCALE GENOMIC DNA]</scope>
    <source>
        <strain evidence="6 7">F0530</strain>
    </source>
</reference>
<evidence type="ECO:0000256" key="3">
    <source>
        <dbReference type="ARBA" id="ARBA00023125"/>
    </source>
</evidence>
<dbReference type="SUPFAM" id="SSF116734">
    <property type="entry name" value="DNA methylase specificity domain"/>
    <property type="match status" value="2"/>
</dbReference>
<dbReference type="HOGENOM" id="CLU_021095_6_0_11"/>
<dbReference type="Gene3D" id="3.90.220.20">
    <property type="entry name" value="DNA methylase specificity domains"/>
    <property type="match status" value="2"/>
</dbReference>
<dbReference type="CDD" id="cd17291">
    <property type="entry name" value="RMtype1_S_MgeORF438P-TRD-CR_like"/>
    <property type="match status" value="1"/>
</dbReference>
<dbReference type="GO" id="GO:0009307">
    <property type="term" value="P:DNA restriction-modification system"/>
    <property type="evidence" value="ECO:0007669"/>
    <property type="project" value="UniProtKB-KW"/>
</dbReference>
<dbReference type="PANTHER" id="PTHR43140:SF1">
    <property type="entry name" value="TYPE I RESTRICTION ENZYME ECOKI SPECIFICITY SUBUNIT"/>
    <property type="match status" value="1"/>
</dbReference>
<comment type="similarity">
    <text evidence="1">Belongs to the type-I restriction system S methylase family.</text>
</comment>
<gene>
    <name evidence="6" type="ORF">HMPREF1978_00791</name>
</gene>
<protein>
    <submittedName>
        <fullName evidence="6">Type I restriction modification DNA specificity domain protein</fullName>
    </submittedName>
</protein>
<keyword evidence="2" id="KW-0680">Restriction system</keyword>
<dbReference type="GO" id="GO:0003677">
    <property type="term" value="F:DNA binding"/>
    <property type="evidence" value="ECO:0007669"/>
    <property type="project" value="UniProtKB-KW"/>
</dbReference>
<evidence type="ECO:0000313" key="7">
    <source>
        <dbReference type="Proteomes" id="UP000016481"/>
    </source>
</evidence>
<dbReference type="InterPro" id="IPR000055">
    <property type="entry name" value="Restrct_endonuc_typeI_TRD"/>
</dbReference>
<dbReference type="Pfam" id="PF01420">
    <property type="entry name" value="Methylase_S"/>
    <property type="match status" value="2"/>
</dbReference>
<evidence type="ECO:0000256" key="1">
    <source>
        <dbReference type="ARBA" id="ARBA00010923"/>
    </source>
</evidence>
<name>U1PL82_9ACTO</name>
<dbReference type="EMBL" id="AWSC01000024">
    <property type="protein sequence ID" value="ERH17020.1"/>
    <property type="molecule type" value="Genomic_DNA"/>
</dbReference>
<proteinExistence type="inferred from homology"/>
<evidence type="ECO:0000259" key="5">
    <source>
        <dbReference type="Pfam" id="PF01420"/>
    </source>
</evidence>
<dbReference type="PANTHER" id="PTHR43140">
    <property type="entry name" value="TYPE-1 RESTRICTION ENZYME ECOKI SPECIFICITY PROTEIN"/>
    <property type="match status" value="1"/>
</dbReference>
<feature type="domain" description="Type I restriction modification DNA specificity" evidence="5">
    <location>
        <begin position="193"/>
        <end position="360"/>
    </location>
</feature>
<comment type="caution">
    <text evidence="6">The sequence shown here is derived from an EMBL/GenBank/DDBJ whole genome shotgun (WGS) entry which is preliminary data.</text>
</comment>
<feature type="domain" description="Type I restriction modification DNA specificity" evidence="5">
    <location>
        <begin position="13"/>
        <end position="168"/>
    </location>
</feature>
<sequence length="381" mass="43142">MSRLADLINELCPDGVEYKPLDEVAELKRGQSITKKSITPGDIPVIAGGRKPAYFTSSANRTGMTIVVAGSGAYAGFVSYWDQPIFVSDAFSVKVNEEILAPRFAYHWMCGKQKELYSLKSGGGVPHVYPKDAAKFKCPIPPLEVQCEIVRILDQFTTLEAELEAELEARRAQYEYYRNQLLSYDALASRGPVEWVKLGDIGTVKMCKRIHKKETADKGDVPFYKISSFGGAPTAFISRNQFMEYKSKYPYPKVGDLLISASGTIGRVVRFNGEDAYFQDSNIVWLDHDESIVSNRFLFYLYKVISWETEGGTIKRLYNSRILKQEIPVPSFCEQQRIADILDRFDTLVNDISSGLPAEIAARRAQYEYYRDRLLSFPEKK</sequence>
<dbReference type="CDD" id="cd17292">
    <property type="entry name" value="RMtype1_S_LlaA17I_TRD2-CR2_like"/>
    <property type="match status" value="1"/>
</dbReference>
<accession>U1PL82</accession>
<organism evidence="6 7">
    <name type="scientific">Actinomyces graevenitzii F0530</name>
    <dbReference type="NCBI Taxonomy" id="1321817"/>
    <lineage>
        <taxon>Bacteria</taxon>
        <taxon>Bacillati</taxon>
        <taxon>Actinomycetota</taxon>
        <taxon>Actinomycetes</taxon>
        <taxon>Actinomycetales</taxon>
        <taxon>Actinomycetaceae</taxon>
        <taxon>Actinomyces</taxon>
    </lineage>
</organism>
<dbReference type="Proteomes" id="UP000016481">
    <property type="component" value="Unassembled WGS sequence"/>
</dbReference>
<evidence type="ECO:0000256" key="2">
    <source>
        <dbReference type="ARBA" id="ARBA00022747"/>
    </source>
</evidence>
<dbReference type="RefSeq" id="WP_021602987.1">
    <property type="nucleotide sequence ID" value="NZ_KE951478.1"/>
</dbReference>